<proteinExistence type="predicted"/>
<dbReference type="SUPFAM" id="SSF52343">
    <property type="entry name" value="Ferredoxin reductase-like, C-terminal NADP-linked domain"/>
    <property type="match status" value="1"/>
</dbReference>
<dbReference type="InterPro" id="IPR019480">
    <property type="entry name" value="Dihydroorotate_DH_Fe-S-bd"/>
</dbReference>
<name>A0ABR5SIU8_9BACT</name>
<dbReference type="NCBIfam" id="NF004862">
    <property type="entry name" value="PRK06222.1"/>
    <property type="match status" value="1"/>
</dbReference>
<dbReference type="PANTHER" id="PTHR43513">
    <property type="entry name" value="DIHYDROOROTATE DEHYDROGENASE B (NAD(+)), ELECTRON TRANSFER SUBUNIT"/>
    <property type="match status" value="1"/>
</dbReference>
<comment type="caution">
    <text evidence="2">The sequence shown here is derived from an EMBL/GenBank/DDBJ whole genome shotgun (WGS) entry which is preliminary data.</text>
</comment>
<dbReference type="InterPro" id="IPR017927">
    <property type="entry name" value="FAD-bd_FR_type"/>
</dbReference>
<dbReference type="PROSITE" id="PS51384">
    <property type="entry name" value="FAD_FR"/>
    <property type="match status" value="1"/>
</dbReference>
<evidence type="ECO:0000313" key="3">
    <source>
        <dbReference type="Proteomes" id="UP000060487"/>
    </source>
</evidence>
<dbReference type="CDD" id="cd06219">
    <property type="entry name" value="DHOD_e_trans_like1"/>
    <property type="match status" value="1"/>
</dbReference>
<dbReference type="InterPro" id="IPR039261">
    <property type="entry name" value="FNR_nucleotide-bd"/>
</dbReference>
<evidence type="ECO:0000313" key="2">
    <source>
        <dbReference type="EMBL" id="KWT91793.1"/>
    </source>
</evidence>
<protein>
    <submittedName>
        <fullName evidence="2">Ferredoxin-NADP+ reductase subunit alpha</fullName>
    </submittedName>
</protein>
<dbReference type="InterPro" id="IPR050353">
    <property type="entry name" value="PyrK_electron_transfer"/>
</dbReference>
<dbReference type="InterPro" id="IPR017938">
    <property type="entry name" value="Riboflavin_synthase-like_b-brl"/>
</dbReference>
<accession>A0ABR5SIU8</accession>
<dbReference type="Proteomes" id="UP000060487">
    <property type="component" value="Unassembled WGS sequence"/>
</dbReference>
<reference evidence="2 3" key="1">
    <citation type="submission" date="2015-11" db="EMBL/GenBank/DDBJ databases">
        <authorList>
            <person name="Lin W."/>
        </authorList>
    </citation>
    <scope>NUCLEOTIDE SEQUENCE [LARGE SCALE GENOMIC DNA]</scope>
    <source>
        <strain evidence="2 3">HCH-1</strain>
    </source>
</reference>
<feature type="domain" description="FAD-binding FR-type" evidence="1">
    <location>
        <begin position="1"/>
        <end position="95"/>
    </location>
</feature>
<dbReference type="PANTHER" id="PTHR43513:SF3">
    <property type="entry name" value="DIHYDROOROTATE DEHYDROGENASE B (NAD(+)), ELECTRON TRANSFER SUBUNIT-RELATED"/>
    <property type="match status" value="1"/>
</dbReference>
<keyword evidence="3" id="KW-1185">Reference proteome</keyword>
<gene>
    <name evidence="2" type="ORF">ASN18_0695</name>
</gene>
<dbReference type="SUPFAM" id="SSF63380">
    <property type="entry name" value="Riboflavin synthase domain-like"/>
    <property type="match status" value="1"/>
</dbReference>
<dbReference type="Pfam" id="PF10418">
    <property type="entry name" value="DHODB_Fe-S_bind"/>
    <property type="match status" value="1"/>
</dbReference>
<sequence length="276" mass="30441">MFEITRTEQFSPSTFLWEVRAPEIARAARPGQFVIVHCDEMSERIPLTIADFDAVSGTVTIVIQAAGKSTLDMMAYKAGDRILDIAGPLGEASVIENFGTTVLVGGGLGVAPVYPILRALKLKCCRTISIIGFRSMSLMFWEGRFREYSDETIIVTDDGSYGQQGLVTQPLKRIIMERQIDRVIAIGPLVMMKACAEVTRPLNIKTIISANPIMVDGTGMCGSCRVSIGGEVKFACIDGPDMDGHLVNFDELIIRQKRFHKYEKQSLDLRDAQKSN</sequence>
<dbReference type="InterPro" id="IPR012165">
    <property type="entry name" value="Cyt_c3_hydrogenase_gsu"/>
</dbReference>
<organism evidence="2 3">
    <name type="scientific">Candidatus Magnetominusculus xianensis</name>
    <dbReference type="NCBI Taxonomy" id="1748249"/>
    <lineage>
        <taxon>Bacteria</taxon>
        <taxon>Pseudomonadati</taxon>
        <taxon>Nitrospirota</taxon>
        <taxon>Nitrospiria</taxon>
        <taxon>Nitrospirales</taxon>
        <taxon>Nitrospiraceae</taxon>
        <taxon>Candidatus Magnetominusculus</taxon>
    </lineage>
</organism>
<dbReference type="EMBL" id="LNQR01000028">
    <property type="protein sequence ID" value="KWT91793.1"/>
    <property type="molecule type" value="Genomic_DNA"/>
</dbReference>
<dbReference type="PIRSF" id="PIRSF006816">
    <property type="entry name" value="Cyc3_hyd_g"/>
    <property type="match status" value="1"/>
</dbReference>
<dbReference type="Gene3D" id="3.40.50.80">
    <property type="entry name" value="Nucleotide-binding domain of ferredoxin-NADP reductase (FNR) module"/>
    <property type="match status" value="1"/>
</dbReference>
<dbReference type="RefSeq" id="WP_085051225.1">
    <property type="nucleotide sequence ID" value="NZ_LNQR01000028.1"/>
</dbReference>
<evidence type="ECO:0000259" key="1">
    <source>
        <dbReference type="PROSITE" id="PS51384"/>
    </source>
</evidence>
<dbReference type="PRINTS" id="PR00406">
    <property type="entry name" value="CYTB5RDTASE"/>
</dbReference>
<dbReference type="Gene3D" id="2.40.30.10">
    <property type="entry name" value="Translation factors"/>
    <property type="match status" value="1"/>
</dbReference>